<dbReference type="HOGENOM" id="CLU_1518457_0_0_1"/>
<evidence type="ECO:0000256" key="1">
    <source>
        <dbReference type="SAM" id="MobiDB-lite"/>
    </source>
</evidence>
<dbReference type="EMBL" id="KN833046">
    <property type="protein sequence ID" value="KIM75452.1"/>
    <property type="molecule type" value="Genomic_DNA"/>
</dbReference>
<dbReference type="InParanoid" id="A0A0C3BDS3"/>
<keyword evidence="3" id="KW-1185">Reference proteome</keyword>
<feature type="compositionally biased region" description="Low complexity" evidence="1">
    <location>
        <begin position="106"/>
        <end position="123"/>
    </location>
</feature>
<evidence type="ECO:0000313" key="2">
    <source>
        <dbReference type="EMBL" id="KIM75452.1"/>
    </source>
</evidence>
<name>A0A0C3BDS3_PILCF</name>
<feature type="region of interest" description="Disordered" evidence="1">
    <location>
        <begin position="1"/>
        <end position="160"/>
    </location>
</feature>
<evidence type="ECO:0000313" key="3">
    <source>
        <dbReference type="Proteomes" id="UP000054166"/>
    </source>
</evidence>
<proteinExistence type="predicted"/>
<protein>
    <submittedName>
        <fullName evidence="2">Uncharacterized protein</fullName>
    </submittedName>
</protein>
<feature type="compositionally biased region" description="Basic residues" evidence="1">
    <location>
        <begin position="45"/>
        <end position="67"/>
    </location>
</feature>
<dbReference type="AlphaFoldDB" id="A0A0C3BDS3"/>
<dbReference type="Proteomes" id="UP000054166">
    <property type="component" value="Unassembled WGS sequence"/>
</dbReference>
<organism evidence="2 3">
    <name type="scientific">Piloderma croceum (strain F 1598)</name>
    <dbReference type="NCBI Taxonomy" id="765440"/>
    <lineage>
        <taxon>Eukaryota</taxon>
        <taxon>Fungi</taxon>
        <taxon>Dikarya</taxon>
        <taxon>Basidiomycota</taxon>
        <taxon>Agaricomycotina</taxon>
        <taxon>Agaricomycetes</taxon>
        <taxon>Agaricomycetidae</taxon>
        <taxon>Atheliales</taxon>
        <taxon>Atheliaceae</taxon>
        <taxon>Piloderma</taxon>
    </lineage>
</organism>
<gene>
    <name evidence="2" type="ORF">PILCRDRAFT_671551</name>
</gene>
<sequence>MSSRRRFVRTPSPGPSWATLPNNPASSTASSDEESSPVTTASYKATRKRKNSPKPTIHQRKKPKVTHSARPVPATKRVPTSSKGKHSQGHSSGSPDFDSVESITNSSQGVSSAPASSSKSMASTTKGKTVGGIRSRSKQTCVLTRTSKHVKRSNVSSLSASARILSRGSVLPASTLI</sequence>
<accession>A0A0C3BDS3</accession>
<reference evidence="2 3" key="1">
    <citation type="submission" date="2014-04" db="EMBL/GenBank/DDBJ databases">
        <authorList>
            <consortium name="DOE Joint Genome Institute"/>
            <person name="Kuo A."/>
            <person name="Tarkka M."/>
            <person name="Buscot F."/>
            <person name="Kohler A."/>
            <person name="Nagy L.G."/>
            <person name="Floudas D."/>
            <person name="Copeland A."/>
            <person name="Barry K.W."/>
            <person name="Cichocki N."/>
            <person name="Veneault-Fourrey C."/>
            <person name="LaButti K."/>
            <person name="Lindquist E.A."/>
            <person name="Lipzen A."/>
            <person name="Lundell T."/>
            <person name="Morin E."/>
            <person name="Murat C."/>
            <person name="Sun H."/>
            <person name="Tunlid A."/>
            <person name="Henrissat B."/>
            <person name="Grigoriev I.V."/>
            <person name="Hibbett D.S."/>
            <person name="Martin F."/>
            <person name="Nordberg H.P."/>
            <person name="Cantor M.N."/>
            <person name="Hua S.X."/>
        </authorList>
    </citation>
    <scope>NUCLEOTIDE SEQUENCE [LARGE SCALE GENOMIC DNA]</scope>
    <source>
        <strain evidence="2 3">F 1598</strain>
    </source>
</reference>
<reference evidence="3" key="2">
    <citation type="submission" date="2015-01" db="EMBL/GenBank/DDBJ databases">
        <title>Evolutionary Origins and Diversification of the Mycorrhizal Mutualists.</title>
        <authorList>
            <consortium name="DOE Joint Genome Institute"/>
            <consortium name="Mycorrhizal Genomics Consortium"/>
            <person name="Kohler A."/>
            <person name="Kuo A."/>
            <person name="Nagy L.G."/>
            <person name="Floudas D."/>
            <person name="Copeland A."/>
            <person name="Barry K.W."/>
            <person name="Cichocki N."/>
            <person name="Veneault-Fourrey C."/>
            <person name="LaButti K."/>
            <person name="Lindquist E.A."/>
            <person name="Lipzen A."/>
            <person name="Lundell T."/>
            <person name="Morin E."/>
            <person name="Murat C."/>
            <person name="Riley R."/>
            <person name="Ohm R."/>
            <person name="Sun H."/>
            <person name="Tunlid A."/>
            <person name="Henrissat B."/>
            <person name="Grigoriev I.V."/>
            <person name="Hibbett D.S."/>
            <person name="Martin F."/>
        </authorList>
    </citation>
    <scope>NUCLEOTIDE SEQUENCE [LARGE SCALE GENOMIC DNA]</scope>
    <source>
        <strain evidence="3">F 1598</strain>
    </source>
</reference>